<comment type="caution">
    <text evidence="1">The sequence shown here is derived from an EMBL/GenBank/DDBJ whole genome shotgun (WGS) entry which is preliminary data.</text>
</comment>
<reference evidence="1" key="1">
    <citation type="submission" date="2022-03" db="EMBL/GenBank/DDBJ databases">
        <authorList>
            <person name="Sayadi A."/>
        </authorList>
    </citation>
    <scope>NUCLEOTIDE SEQUENCE</scope>
</reference>
<evidence type="ECO:0000313" key="2">
    <source>
        <dbReference type="Proteomes" id="UP001152888"/>
    </source>
</evidence>
<dbReference type="EMBL" id="CAKOFQ010007301">
    <property type="protein sequence ID" value="CAH1997730.1"/>
    <property type="molecule type" value="Genomic_DNA"/>
</dbReference>
<dbReference type="Proteomes" id="UP001152888">
    <property type="component" value="Unassembled WGS sequence"/>
</dbReference>
<dbReference type="AlphaFoldDB" id="A0A9P0PSY2"/>
<organism evidence="1 2">
    <name type="scientific">Acanthoscelides obtectus</name>
    <name type="common">Bean weevil</name>
    <name type="synonym">Bruchus obtectus</name>
    <dbReference type="NCBI Taxonomy" id="200917"/>
    <lineage>
        <taxon>Eukaryota</taxon>
        <taxon>Metazoa</taxon>
        <taxon>Ecdysozoa</taxon>
        <taxon>Arthropoda</taxon>
        <taxon>Hexapoda</taxon>
        <taxon>Insecta</taxon>
        <taxon>Pterygota</taxon>
        <taxon>Neoptera</taxon>
        <taxon>Endopterygota</taxon>
        <taxon>Coleoptera</taxon>
        <taxon>Polyphaga</taxon>
        <taxon>Cucujiformia</taxon>
        <taxon>Chrysomeloidea</taxon>
        <taxon>Chrysomelidae</taxon>
        <taxon>Bruchinae</taxon>
        <taxon>Bruchini</taxon>
        <taxon>Acanthoscelides</taxon>
    </lineage>
</organism>
<name>A0A9P0PSY2_ACAOB</name>
<protein>
    <submittedName>
        <fullName evidence="1">Uncharacterized protein</fullName>
    </submittedName>
</protein>
<evidence type="ECO:0000313" key="1">
    <source>
        <dbReference type="EMBL" id="CAH1997730.1"/>
    </source>
</evidence>
<sequence>MLPGSDRDRNSVTATDQWLPISILPNSDLGRCFMENQVAGTNGDHSSHRERSPVPIYRSSLSGTLASYLRPLGECVR</sequence>
<accession>A0A9P0PSY2</accession>
<proteinExistence type="predicted"/>
<gene>
    <name evidence="1" type="ORF">ACAOBT_LOCUS23926</name>
</gene>
<keyword evidence="2" id="KW-1185">Reference proteome</keyword>